<dbReference type="AlphaFoldDB" id="A0A0C4Y5V6"/>
<feature type="region of interest" description="Disordered" evidence="1">
    <location>
        <begin position="1"/>
        <end position="41"/>
    </location>
</feature>
<gene>
    <name evidence="2" type="ORF">RR42_m0866</name>
</gene>
<dbReference type="EMBL" id="CP010536">
    <property type="protein sequence ID" value="AJG18278.1"/>
    <property type="molecule type" value="Genomic_DNA"/>
</dbReference>
<name>A0A0C4Y5V6_9BURK</name>
<keyword evidence="3" id="KW-1185">Reference proteome</keyword>
<protein>
    <submittedName>
        <fullName evidence="2">Uncharacterized protein</fullName>
    </submittedName>
</protein>
<accession>A0A0C4Y5V6</accession>
<evidence type="ECO:0000256" key="1">
    <source>
        <dbReference type="SAM" id="MobiDB-lite"/>
    </source>
</evidence>
<evidence type="ECO:0000313" key="3">
    <source>
        <dbReference type="Proteomes" id="UP000031843"/>
    </source>
</evidence>
<proteinExistence type="predicted"/>
<dbReference type="STRING" id="68895.RR42_m0866"/>
<dbReference type="KEGG" id="cbw:RR42_m0866"/>
<sequence length="41" mass="4568">MIEPGPMWPGPERHATGKLKTLHPRSRDALDQASPFKKTAN</sequence>
<organism evidence="2 3">
    <name type="scientific">Cupriavidus basilensis</name>
    <dbReference type="NCBI Taxonomy" id="68895"/>
    <lineage>
        <taxon>Bacteria</taxon>
        <taxon>Pseudomonadati</taxon>
        <taxon>Pseudomonadota</taxon>
        <taxon>Betaproteobacteria</taxon>
        <taxon>Burkholderiales</taxon>
        <taxon>Burkholderiaceae</taxon>
        <taxon>Cupriavidus</taxon>
    </lineage>
</organism>
<evidence type="ECO:0000313" key="2">
    <source>
        <dbReference type="EMBL" id="AJG18278.1"/>
    </source>
</evidence>
<dbReference type="Proteomes" id="UP000031843">
    <property type="component" value="Chromosome main"/>
</dbReference>
<reference evidence="2 3" key="1">
    <citation type="journal article" date="2015" name="Genome Announc.">
        <title>Complete Genome Sequence of Cupriavidus basilensis 4G11, Isolated from the Oak Ridge Field Research Center Site.</title>
        <authorList>
            <person name="Ray J."/>
            <person name="Waters R.J."/>
            <person name="Skerker J.M."/>
            <person name="Kuehl J.V."/>
            <person name="Price M.N."/>
            <person name="Huang J."/>
            <person name="Chakraborty R."/>
            <person name="Arkin A.P."/>
            <person name="Deutschbauer A."/>
        </authorList>
    </citation>
    <scope>NUCLEOTIDE SEQUENCE [LARGE SCALE GENOMIC DNA]</scope>
    <source>
        <strain evidence="2">4G11</strain>
    </source>
</reference>